<feature type="chain" id="PRO_5043820000" description="Secreted protein" evidence="2">
    <location>
        <begin position="21"/>
        <end position="99"/>
    </location>
</feature>
<protein>
    <recommendedName>
        <fullName evidence="5">Secreted protein</fullName>
    </recommendedName>
</protein>
<gene>
    <name evidence="3" type="ORF">ElyMa_005163700</name>
</gene>
<keyword evidence="4" id="KW-1185">Reference proteome</keyword>
<dbReference type="Proteomes" id="UP000762676">
    <property type="component" value="Unassembled WGS sequence"/>
</dbReference>
<dbReference type="AlphaFoldDB" id="A0AAV4JPI9"/>
<evidence type="ECO:0000256" key="1">
    <source>
        <dbReference type="SAM" id="MobiDB-lite"/>
    </source>
</evidence>
<reference evidence="3 4" key="1">
    <citation type="journal article" date="2021" name="Elife">
        <title>Chloroplast acquisition without the gene transfer in kleptoplastic sea slugs, Plakobranchus ocellatus.</title>
        <authorList>
            <person name="Maeda T."/>
            <person name="Takahashi S."/>
            <person name="Yoshida T."/>
            <person name="Shimamura S."/>
            <person name="Takaki Y."/>
            <person name="Nagai Y."/>
            <person name="Toyoda A."/>
            <person name="Suzuki Y."/>
            <person name="Arimoto A."/>
            <person name="Ishii H."/>
            <person name="Satoh N."/>
            <person name="Nishiyama T."/>
            <person name="Hasebe M."/>
            <person name="Maruyama T."/>
            <person name="Minagawa J."/>
            <person name="Obokata J."/>
            <person name="Shigenobu S."/>
        </authorList>
    </citation>
    <scope>NUCLEOTIDE SEQUENCE [LARGE SCALE GENOMIC DNA]</scope>
</reference>
<evidence type="ECO:0000256" key="2">
    <source>
        <dbReference type="SAM" id="SignalP"/>
    </source>
</evidence>
<feature type="signal peptide" evidence="2">
    <location>
        <begin position="1"/>
        <end position="20"/>
    </location>
</feature>
<keyword evidence="2" id="KW-0732">Signal</keyword>
<sequence>MIKHLKGLVLLSHLPSFCKSGRGSTPSKPANGGIRVAKDLTEGSCSGRPLINPVFFRELLVPCFVRILVASCGSHHPLSGLTHSSVPIAQAQHRREQER</sequence>
<comment type="caution">
    <text evidence="3">The sequence shown here is derived from an EMBL/GenBank/DDBJ whole genome shotgun (WGS) entry which is preliminary data.</text>
</comment>
<proteinExistence type="predicted"/>
<evidence type="ECO:0008006" key="5">
    <source>
        <dbReference type="Google" id="ProtNLM"/>
    </source>
</evidence>
<dbReference type="EMBL" id="BMAT01010352">
    <property type="protein sequence ID" value="GFS24693.1"/>
    <property type="molecule type" value="Genomic_DNA"/>
</dbReference>
<organism evidence="3 4">
    <name type="scientific">Elysia marginata</name>
    <dbReference type="NCBI Taxonomy" id="1093978"/>
    <lineage>
        <taxon>Eukaryota</taxon>
        <taxon>Metazoa</taxon>
        <taxon>Spiralia</taxon>
        <taxon>Lophotrochozoa</taxon>
        <taxon>Mollusca</taxon>
        <taxon>Gastropoda</taxon>
        <taxon>Heterobranchia</taxon>
        <taxon>Euthyneura</taxon>
        <taxon>Panpulmonata</taxon>
        <taxon>Sacoglossa</taxon>
        <taxon>Placobranchoidea</taxon>
        <taxon>Plakobranchidae</taxon>
        <taxon>Elysia</taxon>
    </lineage>
</organism>
<accession>A0AAV4JPI9</accession>
<evidence type="ECO:0000313" key="3">
    <source>
        <dbReference type="EMBL" id="GFS24693.1"/>
    </source>
</evidence>
<evidence type="ECO:0000313" key="4">
    <source>
        <dbReference type="Proteomes" id="UP000762676"/>
    </source>
</evidence>
<feature type="region of interest" description="Disordered" evidence="1">
    <location>
        <begin position="77"/>
        <end position="99"/>
    </location>
</feature>
<name>A0AAV4JPI9_9GAST</name>